<gene>
    <name evidence="1" type="ORF">ENU31_04365</name>
</gene>
<dbReference type="EMBL" id="DTCA01000134">
    <property type="protein sequence ID" value="HGM07625.1"/>
    <property type="molecule type" value="Genomic_DNA"/>
</dbReference>
<sequence length="105" mass="11845">MYHKTPPQMIILAIIAKSRDGLTIKDVASYLSYLHKHGIDTGYQVNGNRYGVGVSKEILLDVNMLKLMNLVKEENGKLIASDKAYVVLKKYAEHDSIIRSILEKL</sequence>
<accession>A0A7C4GZL1</accession>
<comment type="caution">
    <text evidence="1">The sequence shown here is derived from an EMBL/GenBank/DDBJ whole genome shotgun (WGS) entry which is preliminary data.</text>
</comment>
<evidence type="ECO:0000313" key="1">
    <source>
        <dbReference type="EMBL" id="HGM07625.1"/>
    </source>
</evidence>
<organism evidence="1">
    <name type="scientific">Ignisphaera aggregans</name>
    <dbReference type="NCBI Taxonomy" id="334771"/>
    <lineage>
        <taxon>Archaea</taxon>
        <taxon>Thermoproteota</taxon>
        <taxon>Thermoprotei</taxon>
        <taxon>Desulfurococcales</taxon>
        <taxon>Desulfurococcaceae</taxon>
        <taxon>Ignisphaera</taxon>
    </lineage>
</organism>
<protein>
    <submittedName>
        <fullName evidence="1">Uncharacterized protein</fullName>
    </submittedName>
</protein>
<dbReference type="AlphaFoldDB" id="A0A7C4GZL1"/>
<reference evidence="1" key="1">
    <citation type="journal article" date="2020" name="mSystems">
        <title>Genome- and Community-Level Interaction Insights into Carbon Utilization and Element Cycling Functions of Hydrothermarchaeota in Hydrothermal Sediment.</title>
        <authorList>
            <person name="Zhou Z."/>
            <person name="Liu Y."/>
            <person name="Xu W."/>
            <person name="Pan J."/>
            <person name="Luo Z.H."/>
            <person name="Li M."/>
        </authorList>
    </citation>
    <scope>NUCLEOTIDE SEQUENCE [LARGE SCALE GENOMIC DNA]</scope>
    <source>
        <strain evidence="1">SpSt-658</strain>
    </source>
</reference>
<name>A0A7C4GZL1_9CREN</name>
<proteinExistence type="predicted"/>